<sequence>MPFAYNIYYPLLPPVSRCYWSGIRGSVFPMNGPSSGDLFGNMLASPGGIPPFKFQSRRDTIDWRRFSAIDVERVARELDLTTLQENINSITFCNLDAEKCPYCQQPVDPVLLKVLKMAQLIIEYLLHSQEYLSMSLALQEERQQTALDELGRVKHNLDKQAEELRSIKEESRRRKKMISTQQLLLQAGANNYHKCQLCDKSFMNYSYLQAHMQRRHSEATAAEMEKKKQVEQMENEIEALKIKLKETNAQLETESQRRRQEAENIRQREEEGRKKFESWKEEERRKFQKEMEDLRQMFLTEFKDISNKNSSLEEKLHELQVKNTKVSNLGLLKDDDSNDKQQWSKTQKELEEMKTKTEQQKIQWKKRLNELQKGHQMEKEELKGENERLRASLSSDQWKMAEHNKQQMASLTAKLREQAKVIQSQERTIKLLSSSKAREIQEVPKAEKPEESTEEELEDTLDRKKRVLEALRRNPNLLKQFRPVLEETLEEKLESMGVKQGTKGISSHTYKNLKSVLKTEQQQKANKFPHLLTLRGKLEQAVKQKLNWSQKDENDVSVPFSGISVKNQRRPHSPLQVTSSKSRDLQVEFQPCALVVPKPAPRSKVSSMNSSLENLRLPSPKQAKSSPLSPQPCAVHHLSTSPFSSEEEESKEELSFTSPKLRALKTKPDPPKVTQNEESDWDSSDIERPQGKSNSGRVLSSAARPSETLVQSMAKNLERTLTVPGRKPAGGVKLFSIQTEEDPKPSHPIKKLQFVDEDSDLDISSFEEITQHLDTNNMLKKQQVARGSGDSAGSETTTVWGSNSTKVGAW</sequence>
<evidence type="ECO:0000256" key="6">
    <source>
        <dbReference type="ARBA" id="ARBA00022771"/>
    </source>
</evidence>
<dbReference type="KEGG" id="emc:129331676"/>
<feature type="region of interest" description="Disordered" evidence="13">
    <location>
        <begin position="560"/>
        <end position="582"/>
    </location>
</feature>
<feature type="region of interest" description="Disordered" evidence="13">
    <location>
        <begin position="439"/>
        <end position="461"/>
    </location>
</feature>
<dbReference type="GO" id="GO:0060271">
    <property type="term" value="P:cilium assembly"/>
    <property type="evidence" value="ECO:0007669"/>
    <property type="project" value="TreeGrafter"/>
</dbReference>
<dbReference type="InterPro" id="IPR032714">
    <property type="entry name" value="DZIP1_N"/>
</dbReference>
<keyword evidence="7" id="KW-0862">Zinc</keyword>
<keyword evidence="9" id="KW-0206">Cytoskeleton</keyword>
<dbReference type="GO" id="GO:0036064">
    <property type="term" value="C:ciliary basal body"/>
    <property type="evidence" value="ECO:0007669"/>
    <property type="project" value="TreeGrafter"/>
</dbReference>
<accession>A0AA97JHX0</accession>
<evidence type="ECO:0000256" key="13">
    <source>
        <dbReference type="SAM" id="MobiDB-lite"/>
    </source>
</evidence>
<feature type="region of interest" description="Disordered" evidence="13">
    <location>
        <begin position="330"/>
        <end position="358"/>
    </location>
</feature>
<evidence type="ECO:0000256" key="7">
    <source>
        <dbReference type="ARBA" id="ARBA00022833"/>
    </source>
</evidence>
<dbReference type="PANTHER" id="PTHR21502:SF8">
    <property type="entry name" value="CILIUM ASSEMBLY PROTEIN DZIP1L"/>
    <property type="match status" value="1"/>
</dbReference>
<evidence type="ECO:0000256" key="1">
    <source>
        <dbReference type="ARBA" id="ARBA00004114"/>
    </source>
</evidence>
<evidence type="ECO:0000256" key="9">
    <source>
        <dbReference type="ARBA" id="ARBA00023212"/>
    </source>
</evidence>
<evidence type="ECO:0000256" key="5">
    <source>
        <dbReference type="ARBA" id="ARBA00022723"/>
    </source>
</evidence>
<feature type="region of interest" description="Disordered" evidence="13">
    <location>
        <begin position="782"/>
        <end position="810"/>
    </location>
</feature>
<comment type="similarity">
    <text evidence="3">Belongs to the DZIP C2H2-type zinc-finger protein family.</text>
</comment>
<keyword evidence="6 11" id="KW-0863">Zinc-finger</keyword>
<organism evidence="15 16">
    <name type="scientific">Eublepharis macularius</name>
    <name type="common">Leopard gecko</name>
    <name type="synonym">Cyrtodactylus macularius</name>
    <dbReference type="NCBI Taxonomy" id="481883"/>
    <lineage>
        <taxon>Eukaryota</taxon>
        <taxon>Metazoa</taxon>
        <taxon>Chordata</taxon>
        <taxon>Craniata</taxon>
        <taxon>Vertebrata</taxon>
        <taxon>Euteleostomi</taxon>
        <taxon>Lepidosauria</taxon>
        <taxon>Squamata</taxon>
        <taxon>Bifurcata</taxon>
        <taxon>Gekkota</taxon>
        <taxon>Eublepharidae</taxon>
        <taxon>Eublepharinae</taxon>
        <taxon>Eublepharis</taxon>
    </lineage>
</organism>
<dbReference type="GeneID" id="129331676"/>
<dbReference type="InterPro" id="IPR013087">
    <property type="entry name" value="Znf_C2H2_type"/>
</dbReference>
<evidence type="ECO:0000256" key="3">
    <source>
        <dbReference type="ARBA" id="ARBA00009131"/>
    </source>
</evidence>
<dbReference type="Gene3D" id="3.30.160.60">
    <property type="entry name" value="Classic Zinc Finger"/>
    <property type="match status" value="1"/>
</dbReference>
<dbReference type="Pfam" id="PF25977">
    <property type="entry name" value="DZIP1"/>
    <property type="match status" value="1"/>
</dbReference>
<keyword evidence="4" id="KW-0963">Cytoplasm</keyword>
<reference evidence="16" key="1">
    <citation type="submission" date="2025-08" db="UniProtKB">
        <authorList>
            <consortium name="RefSeq"/>
        </authorList>
    </citation>
    <scope>IDENTIFICATION</scope>
    <source>
        <tissue evidence="16">Blood</tissue>
    </source>
</reference>
<dbReference type="GO" id="GO:0005814">
    <property type="term" value="C:centriole"/>
    <property type="evidence" value="ECO:0007669"/>
    <property type="project" value="UniProtKB-SubCell"/>
</dbReference>
<feature type="compositionally biased region" description="Polar residues" evidence="13">
    <location>
        <begin position="791"/>
        <end position="810"/>
    </location>
</feature>
<feature type="domain" description="C2H2-type" evidence="14">
    <location>
        <begin position="193"/>
        <end position="221"/>
    </location>
</feature>
<dbReference type="PROSITE" id="PS50157">
    <property type="entry name" value="ZINC_FINGER_C2H2_2"/>
    <property type="match status" value="1"/>
</dbReference>
<evidence type="ECO:0000259" key="14">
    <source>
        <dbReference type="PROSITE" id="PS50157"/>
    </source>
</evidence>
<dbReference type="PROSITE" id="PS00028">
    <property type="entry name" value="ZINC_FINGER_C2H2_1"/>
    <property type="match status" value="1"/>
</dbReference>
<evidence type="ECO:0000256" key="12">
    <source>
        <dbReference type="SAM" id="Coils"/>
    </source>
</evidence>
<dbReference type="Pfam" id="PF13815">
    <property type="entry name" value="Dzip-like_N"/>
    <property type="match status" value="1"/>
</dbReference>
<dbReference type="AlphaFoldDB" id="A0AA97JHX0"/>
<protein>
    <submittedName>
        <fullName evidence="16">Cilium assembly protein DZIP1L</fullName>
    </submittedName>
</protein>
<evidence type="ECO:0000256" key="2">
    <source>
        <dbReference type="ARBA" id="ARBA00004120"/>
    </source>
</evidence>
<feature type="compositionally biased region" description="Polar residues" evidence="13">
    <location>
        <begin position="604"/>
        <end position="613"/>
    </location>
</feature>
<keyword evidence="5" id="KW-0479">Metal-binding</keyword>
<name>A0AA97JHX0_EUBMA</name>
<feature type="coiled-coil region" evidence="12">
    <location>
        <begin position="147"/>
        <end position="174"/>
    </location>
</feature>
<dbReference type="CTD" id="199221"/>
<feature type="compositionally biased region" description="Basic and acidic residues" evidence="13">
    <location>
        <begin position="346"/>
        <end position="358"/>
    </location>
</feature>
<dbReference type="SMART" id="SM00355">
    <property type="entry name" value="ZnF_C2H2"/>
    <property type="match status" value="1"/>
</dbReference>
<feature type="compositionally biased region" description="Basic and acidic residues" evidence="13">
    <location>
        <begin position="371"/>
        <end position="390"/>
    </location>
</feature>
<dbReference type="PANTHER" id="PTHR21502">
    <property type="entry name" value="ZINC FINGER PROTEIN DZIP1"/>
    <property type="match status" value="1"/>
</dbReference>
<feature type="compositionally biased region" description="Basic and acidic residues" evidence="13">
    <location>
        <begin position="254"/>
        <end position="282"/>
    </location>
</feature>
<dbReference type="InterPro" id="IPR051241">
    <property type="entry name" value="DZIP_RILPL"/>
</dbReference>
<dbReference type="Proteomes" id="UP001190640">
    <property type="component" value="Chromosome 6"/>
</dbReference>
<keyword evidence="10" id="KW-0966">Cell projection</keyword>
<evidence type="ECO:0000256" key="10">
    <source>
        <dbReference type="ARBA" id="ARBA00023273"/>
    </source>
</evidence>
<keyword evidence="15" id="KW-1185">Reference proteome</keyword>
<evidence type="ECO:0000313" key="15">
    <source>
        <dbReference type="Proteomes" id="UP001190640"/>
    </source>
</evidence>
<evidence type="ECO:0000256" key="4">
    <source>
        <dbReference type="ARBA" id="ARBA00022490"/>
    </source>
</evidence>
<evidence type="ECO:0000256" key="11">
    <source>
        <dbReference type="PROSITE-ProRule" id="PRU00042"/>
    </source>
</evidence>
<feature type="region of interest" description="Disordered" evidence="13">
    <location>
        <begin position="250"/>
        <end position="282"/>
    </location>
</feature>
<proteinExistence type="inferred from homology"/>
<dbReference type="GO" id="GO:0005737">
    <property type="term" value="C:cytoplasm"/>
    <property type="evidence" value="ECO:0007669"/>
    <property type="project" value="TreeGrafter"/>
</dbReference>
<comment type="subcellular location">
    <subcellularLocation>
        <location evidence="2">Cytoplasm</location>
        <location evidence="2">Cytoskeleton</location>
        <location evidence="2">Cilium basal body</location>
    </subcellularLocation>
    <subcellularLocation>
        <location evidence="1">Cytoplasm</location>
        <location evidence="1">Cytoskeleton</location>
        <location evidence="1">Microtubule organizing center</location>
        <location evidence="1">Centrosome</location>
        <location evidence="1">Centriole</location>
    </subcellularLocation>
</comment>
<evidence type="ECO:0000313" key="16">
    <source>
        <dbReference type="RefSeq" id="XP_054838080.1"/>
    </source>
</evidence>
<dbReference type="RefSeq" id="XP_054838080.1">
    <property type="nucleotide sequence ID" value="XM_054982105.1"/>
</dbReference>
<feature type="region of interest" description="Disordered" evidence="13">
    <location>
        <begin position="599"/>
        <end position="706"/>
    </location>
</feature>
<dbReference type="GO" id="GO:0008270">
    <property type="term" value="F:zinc ion binding"/>
    <property type="evidence" value="ECO:0007669"/>
    <property type="project" value="UniProtKB-KW"/>
</dbReference>
<dbReference type="InterPro" id="IPR058883">
    <property type="entry name" value="DZIP1_dom"/>
</dbReference>
<gene>
    <name evidence="16" type="primary">DZIP1L</name>
</gene>
<feature type="compositionally biased region" description="Basic and acidic residues" evidence="13">
    <location>
        <begin position="439"/>
        <end position="451"/>
    </location>
</feature>
<keyword evidence="8 12" id="KW-0175">Coiled coil</keyword>
<evidence type="ECO:0000256" key="8">
    <source>
        <dbReference type="ARBA" id="ARBA00023054"/>
    </source>
</evidence>
<feature type="region of interest" description="Disordered" evidence="13">
    <location>
        <begin position="371"/>
        <end position="391"/>
    </location>
</feature>